<evidence type="ECO:0000256" key="1">
    <source>
        <dbReference type="SAM" id="MobiDB-lite"/>
    </source>
</evidence>
<evidence type="ECO:0000313" key="3">
    <source>
        <dbReference type="EMBL" id="MBB6544613.1"/>
    </source>
</evidence>
<reference evidence="3 4" key="1">
    <citation type="submission" date="2020-08" db="EMBL/GenBank/DDBJ databases">
        <title>Genomic Encyclopedia of Type Strains, Phase IV (KMG-IV): sequencing the most valuable type-strain genomes for metagenomic binning, comparative biology and taxonomic classification.</title>
        <authorList>
            <person name="Goeker M."/>
        </authorList>
    </citation>
    <scope>NUCLEOTIDE SEQUENCE [LARGE SCALE GENOMIC DNA]</scope>
    <source>
        <strain evidence="3 4">DSM 26287</strain>
    </source>
</reference>
<gene>
    <name evidence="3" type="ORF">HNQ55_003146</name>
</gene>
<dbReference type="AlphaFoldDB" id="A0A7X0NJN1"/>
<dbReference type="Pfam" id="PF14559">
    <property type="entry name" value="TPR_19"/>
    <property type="match status" value="1"/>
</dbReference>
<name>A0A7X0NJN1_9GAMM</name>
<feature type="region of interest" description="Disordered" evidence="1">
    <location>
        <begin position="90"/>
        <end position="120"/>
    </location>
</feature>
<dbReference type="InterPro" id="IPR011990">
    <property type="entry name" value="TPR-like_helical_dom_sf"/>
</dbReference>
<dbReference type="Proteomes" id="UP000537141">
    <property type="component" value="Unassembled WGS sequence"/>
</dbReference>
<comment type="caution">
    <text evidence="3">The sequence shown here is derived from an EMBL/GenBank/DDBJ whole genome shotgun (WGS) entry which is preliminary data.</text>
</comment>
<accession>A0A7X0NJN1</accession>
<dbReference type="SUPFAM" id="SSF48452">
    <property type="entry name" value="TPR-like"/>
    <property type="match status" value="1"/>
</dbReference>
<organism evidence="3 4">
    <name type="scientific">Thalassotalea piscium</name>
    <dbReference type="NCBI Taxonomy" id="1230533"/>
    <lineage>
        <taxon>Bacteria</taxon>
        <taxon>Pseudomonadati</taxon>
        <taxon>Pseudomonadota</taxon>
        <taxon>Gammaproteobacteria</taxon>
        <taxon>Alteromonadales</taxon>
        <taxon>Colwelliaceae</taxon>
        <taxon>Thalassotalea</taxon>
    </lineage>
</organism>
<keyword evidence="2" id="KW-0472">Membrane</keyword>
<dbReference type="Gene3D" id="1.25.40.10">
    <property type="entry name" value="Tetratricopeptide repeat domain"/>
    <property type="match status" value="2"/>
</dbReference>
<evidence type="ECO:0000313" key="4">
    <source>
        <dbReference type="Proteomes" id="UP000537141"/>
    </source>
</evidence>
<protein>
    <submittedName>
        <fullName evidence="3">MSHA biogenesis protein MshN</fullName>
    </submittedName>
</protein>
<dbReference type="RefSeq" id="WP_184425884.1">
    <property type="nucleotide sequence ID" value="NZ_AP027362.1"/>
</dbReference>
<feature type="compositionally biased region" description="Polar residues" evidence="1">
    <location>
        <begin position="98"/>
        <end position="120"/>
    </location>
</feature>
<keyword evidence="2" id="KW-0812">Transmembrane</keyword>
<dbReference type="EMBL" id="JACHHU010000033">
    <property type="protein sequence ID" value="MBB6544613.1"/>
    <property type="molecule type" value="Genomic_DNA"/>
</dbReference>
<sequence>MSVINQMLKDLDKRQHDSAESSGVNSQIIVKQGHSQRWIIVILLLLLTVSLGIIAWQKINPKAEEQSVAANPYNTISMESNNAINTSAATSNIESEKQISTPNASPSSLMTIKNGDNQTTDSLSQITAEKNEIVQSKSESVQVQENDSAISELEVASTEFKGTIEVDPVSEPTLTISRKQLTPDQLASKKIAQAEQAIANKDISKAEQLFEEVLLVVPYHKSARKQLAALWFGKQFYQAALNLLSQGLALDNQDAEFRLMKARIYLSQGQAQLALNDLKVLDNIRSVEYQSLLASTAQQLSLFATAEKAYNILTELSPNVGRWWLGLAIAQDSQSYFEQAITSYKTALKQADLSSETAQFAANRIIELGE</sequence>
<feature type="transmembrane region" description="Helical" evidence="2">
    <location>
        <begin position="38"/>
        <end position="56"/>
    </location>
</feature>
<proteinExistence type="predicted"/>
<evidence type="ECO:0000256" key="2">
    <source>
        <dbReference type="SAM" id="Phobius"/>
    </source>
</evidence>
<keyword evidence="2" id="KW-1133">Transmembrane helix</keyword>
<keyword evidence="4" id="KW-1185">Reference proteome</keyword>